<protein>
    <submittedName>
        <fullName evidence="8">Battenin CLN3 protein</fullName>
    </submittedName>
</protein>
<name>A0A9W9YS16_9CNID</name>
<evidence type="ECO:0000313" key="8">
    <source>
        <dbReference type="EMBL" id="KAJ7365185.1"/>
    </source>
</evidence>
<dbReference type="OrthoDB" id="5965864at2759"/>
<dbReference type="GO" id="GO:0012505">
    <property type="term" value="C:endomembrane system"/>
    <property type="evidence" value="ECO:0007669"/>
    <property type="project" value="UniProtKB-SubCell"/>
</dbReference>
<keyword evidence="5 7" id="KW-1133">Transmembrane helix</keyword>
<comment type="subcellular location">
    <subcellularLocation>
        <location evidence="1">Endomembrane system</location>
        <topology evidence="1">Multi-pass membrane protein</topology>
    </subcellularLocation>
</comment>
<evidence type="ECO:0000256" key="1">
    <source>
        <dbReference type="ARBA" id="ARBA00004127"/>
    </source>
</evidence>
<dbReference type="EMBL" id="MU827304">
    <property type="protein sequence ID" value="KAJ7365185.1"/>
    <property type="molecule type" value="Genomic_DNA"/>
</dbReference>
<dbReference type="SUPFAM" id="SSF103473">
    <property type="entry name" value="MFS general substrate transporter"/>
    <property type="match status" value="1"/>
</dbReference>
<evidence type="ECO:0000256" key="6">
    <source>
        <dbReference type="ARBA" id="ARBA00023136"/>
    </source>
</evidence>
<comment type="caution">
    <text evidence="8">The sequence shown here is derived from an EMBL/GenBank/DDBJ whole genome shotgun (WGS) entry which is preliminary data.</text>
</comment>
<feature type="transmembrane region" description="Helical" evidence="7">
    <location>
        <begin position="58"/>
        <end position="83"/>
    </location>
</feature>
<evidence type="ECO:0000256" key="7">
    <source>
        <dbReference type="SAM" id="Phobius"/>
    </source>
</evidence>
<keyword evidence="3" id="KW-0813">Transport</keyword>
<comment type="similarity">
    <text evidence="2">Belongs to the battenin family.</text>
</comment>
<dbReference type="InterPro" id="IPR003492">
    <property type="entry name" value="Battenin_disease_Cln3"/>
</dbReference>
<sequence length="132" mass="14330">MAANEEDNSSVFKLDDMSQDGDTETWITRLAFGVFGFVIYVLYSVILASAEDALKETVIPTSVVFVVIFFCMVLITSILPHFIHKIPQTVLLALVLVSMVGGQILYVAGDRVVIRLVGVFVASIGQTCAEVA</sequence>
<proteinExistence type="inferred from homology"/>
<gene>
    <name evidence="8" type="primary">BTN1_6</name>
    <name evidence="8" type="ORF">OS493_007836</name>
</gene>
<dbReference type="InterPro" id="IPR036259">
    <property type="entry name" value="MFS_trans_sf"/>
</dbReference>
<evidence type="ECO:0000256" key="5">
    <source>
        <dbReference type="ARBA" id="ARBA00022989"/>
    </source>
</evidence>
<keyword evidence="9" id="KW-1185">Reference proteome</keyword>
<keyword evidence="4 7" id="KW-0812">Transmembrane</keyword>
<dbReference type="GO" id="GO:0051453">
    <property type="term" value="P:regulation of intracellular pH"/>
    <property type="evidence" value="ECO:0007669"/>
    <property type="project" value="TreeGrafter"/>
</dbReference>
<evidence type="ECO:0000256" key="3">
    <source>
        <dbReference type="ARBA" id="ARBA00022448"/>
    </source>
</evidence>
<evidence type="ECO:0000256" key="4">
    <source>
        <dbReference type="ARBA" id="ARBA00022692"/>
    </source>
</evidence>
<dbReference type="PANTHER" id="PTHR10981:SF0">
    <property type="entry name" value="BATTENIN"/>
    <property type="match status" value="1"/>
</dbReference>
<organism evidence="8 9">
    <name type="scientific">Desmophyllum pertusum</name>
    <dbReference type="NCBI Taxonomy" id="174260"/>
    <lineage>
        <taxon>Eukaryota</taxon>
        <taxon>Metazoa</taxon>
        <taxon>Cnidaria</taxon>
        <taxon>Anthozoa</taxon>
        <taxon>Hexacorallia</taxon>
        <taxon>Scleractinia</taxon>
        <taxon>Caryophylliina</taxon>
        <taxon>Caryophylliidae</taxon>
        <taxon>Desmophyllum</taxon>
    </lineage>
</organism>
<dbReference type="PANTHER" id="PTHR10981">
    <property type="entry name" value="BATTENIN"/>
    <property type="match status" value="1"/>
</dbReference>
<dbReference type="Proteomes" id="UP001163046">
    <property type="component" value="Unassembled WGS sequence"/>
</dbReference>
<feature type="transmembrane region" description="Helical" evidence="7">
    <location>
        <begin position="89"/>
        <end position="108"/>
    </location>
</feature>
<feature type="transmembrane region" description="Helical" evidence="7">
    <location>
        <begin position="26"/>
        <end position="46"/>
    </location>
</feature>
<keyword evidence="6 7" id="KW-0472">Membrane</keyword>
<dbReference type="GO" id="GO:0016020">
    <property type="term" value="C:membrane"/>
    <property type="evidence" value="ECO:0007669"/>
    <property type="project" value="InterPro"/>
</dbReference>
<dbReference type="AlphaFoldDB" id="A0A9W9YS16"/>
<evidence type="ECO:0000313" key="9">
    <source>
        <dbReference type="Proteomes" id="UP001163046"/>
    </source>
</evidence>
<dbReference type="Pfam" id="PF02487">
    <property type="entry name" value="CLN3"/>
    <property type="match status" value="1"/>
</dbReference>
<dbReference type="GO" id="GO:0005773">
    <property type="term" value="C:vacuole"/>
    <property type="evidence" value="ECO:0007669"/>
    <property type="project" value="UniProtKB-ARBA"/>
</dbReference>
<accession>A0A9W9YS16</accession>
<evidence type="ECO:0000256" key="2">
    <source>
        <dbReference type="ARBA" id="ARBA00007467"/>
    </source>
</evidence>
<reference evidence="8" key="1">
    <citation type="submission" date="2023-01" db="EMBL/GenBank/DDBJ databases">
        <title>Genome assembly of the deep-sea coral Lophelia pertusa.</title>
        <authorList>
            <person name="Herrera S."/>
            <person name="Cordes E."/>
        </authorList>
    </citation>
    <scope>NUCLEOTIDE SEQUENCE</scope>
    <source>
        <strain evidence="8">USNM1676648</strain>
        <tissue evidence="8">Polyp</tissue>
    </source>
</reference>